<dbReference type="Gene3D" id="3.40.50.1110">
    <property type="entry name" value="SGNH hydrolase"/>
    <property type="match status" value="3"/>
</dbReference>
<evidence type="ECO:0000313" key="1">
    <source>
        <dbReference type="EMBL" id="PTQ11643.1"/>
    </source>
</evidence>
<gene>
    <name evidence="1" type="ORF">CLG96_09540</name>
</gene>
<dbReference type="GO" id="GO:0016788">
    <property type="term" value="F:hydrolase activity, acting on ester bonds"/>
    <property type="evidence" value="ECO:0007669"/>
    <property type="project" value="UniProtKB-ARBA"/>
</dbReference>
<proteinExistence type="predicted"/>
<dbReference type="OrthoDB" id="7985403at2"/>
<protein>
    <submittedName>
        <fullName evidence="1">GDSL family lipase</fullName>
    </submittedName>
</protein>
<organism evidence="1 2">
    <name type="scientific">Sphingomonas oleivorans</name>
    <dbReference type="NCBI Taxonomy" id="1735121"/>
    <lineage>
        <taxon>Bacteria</taxon>
        <taxon>Pseudomonadati</taxon>
        <taxon>Pseudomonadota</taxon>
        <taxon>Alphaproteobacteria</taxon>
        <taxon>Sphingomonadales</taxon>
        <taxon>Sphingomonadaceae</taxon>
        <taxon>Sphingomonas</taxon>
    </lineage>
</organism>
<accession>A0A2T5FYL9</accession>
<sequence>MIAMLAAAAAAAATPGYCDEALCNARTLDPYFEKLATQANPAARRGKPVHILQIGDSHTAGDAITGAWRDLLQARYGGGGRGVLPPGRPYDGFLTRGVQASMSAGWKVSATFGNGSGTPRPPLGLSGFSLTSTAEGAKIGLVADPAQRFDRFVVCAVAQRNAGTLSIRVGNETSHMRLASITTRPECRTIRSSQSATEAQIIAEGGPVTITSVASFRDAGGVALSNLGVVGSQLVHFSRTDDAVLAEELRAYDPDLIVIAFGTNEGFSPHFSPFEYEIVLRTQIGRIRRLAGDVPILLLGAPDASSRRPEMRNNAPGPIPAACVEPRPAPSPRPLAVAAPPPSPPPVAAVASVVATPRPPVENPNGIAAMMAELGLAGEVTIEPEAPPAPLPVIAPPAPVLTPAPAPVSRGPIFPPAGLKAARDVQRRVAASLNLAFWDWEARMGGRCSAVQWVKGTPALMRGDYVHFNSAGGREIGSRLQADLDRAAAQTR</sequence>
<comment type="caution">
    <text evidence="1">The sequence shown here is derived from an EMBL/GenBank/DDBJ whole genome shotgun (WGS) entry which is preliminary data.</text>
</comment>
<dbReference type="SUPFAM" id="SSF52266">
    <property type="entry name" value="SGNH hydrolase"/>
    <property type="match status" value="2"/>
</dbReference>
<evidence type="ECO:0000313" key="2">
    <source>
        <dbReference type="Proteomes" id="UP000244162"/>
    </source>
</evidence>
<dbReference type="AlphaFoldDB" id="A0A2T5FYL9"/>
<keyword evidence="2" id="KW-1185">Reference proteome</keyword>
<name>A0A2T5FYL9_9SPHN</name>
<dbReference type="InterPro" id="IPR036514">
    <property type="entry name" value="SGNH_hydro_sf"/>
</dbReference>
<dbReference type="Proteomes" id="UP000244162">
    <property type="component" value="Unassembled WGS sequence"/>
</dbReference>
<dbReference type="RefSeq" id="WP_107967635.1">
    <property type="nucleotide sequence ID" value="NZ_NWBU01000007.1"/>
</dbReference>
<dbReference type="EMBL" id="NWBU01000007">
    <property type="protein sequence ID" value="PTQ11643.1"/>
    <property type="molecule type" value="Genomic_DNA"/>
</dbReference>
<reference evidence="1 2" key="1">
    <citation type="submission" date="2017-09" db="EMBL/GenBank/DDBJ databases">
        <title>Sphingomonas panjinensis sp.nov., isolated from oil-contaminated soil.</title>
        <authorList>
            <person name="Wang L."/>
            <person name="Chen L."/>
        </authorList>
    </citation>
    <scope>NUCLEOTIDE SEQUENCE [LARGE SCALE GENOMIC DNA]</scope>
    <source>
        <strain evidence="1 2">FW-11</strain>
    </source>
</reference>